<feature type="region of interest" description="Disordered" evidence="2">
    <location>
        <begin position="345"/>
        <end position="385"/>
    </location>
</feature>
<gene>
    <name evidence="4" type="ORF">FH972_026711</name>
</gene>
<comment type="caution">
    <text evidence="4">The sequence shown here is derived from an EMBL/GenBank/DDBJ whole genome shotgun (WGS) entry which is preliminary data.</text>
</comment>
<feature type="compositionally biased region" description="Polar residues" evidence="2">
    <location>
        <begin position="23"/>
        <end position="33"/>
    </location>
</feature>
<dbReference type="InterPro" id="IPR053005">
    <property type="entry name" value="Nuclear_Pos-Cytoskel_Interact"/>
</dbReference>
<evidence type="ECO:0000256" key="2">
    <source>
        <dbReference type="SAM" id="MobiDB-lite"/>
    </source>
</evidence>
<protein>
    <recommendedName>
        <fullName evidence="3">PH domain-containing protein</fullName>
    </recommendedName>
</protein>
<dbReference type="GO" id="GO:0015631">
    <property type="term" value="F:tubulin binding"/>
    <property type="evidence" value="ECO:0007669"/>
    <property type="project" value="TreeGrafter"/>
</dbReference>
<dbReference type="InterPro" id="IPR024774">
    <property type="entry name" value="PH_dom-Mcp5-type"/>
</dbReference>
<feature type="compositionally biased region" description="Polar residues" evidence="2">
    <location>
        <begin position="1315"/>
        <end position="1351"/>
    </location>
</feature>
<evidence type="ECO:0000313" key="5">
    <source>
        <dbReference type="Proteomes" id="UP000327013"/>
    </source>
</evidence>
<dbReference type="SMART" id="SM00233">
    <property type="entry name" value="PH"/>
    <property type="match status" value="1"/>
</dbReference>
<feature type="compositionally biased region" description="Polar residues" evidence="2">
    <location>
        <begin position="601"/>
        <end position="623"/>
    </location>
</feature>
<feature type="region of interest" description="Disordered" evidence="2">
    <location>
        <begin position="868"/>
        <end position="924"/>
    </location>
</feature>
<feature type="region of interest" description="Disordered" evidence="2">
    <location>
        <begin position="431"/>
        <end position="502"/>
    </location>
</feature>
<feature type="compositionally biased region" description="Polar residues" evidence="2">
    <location>
        <begin position="868"/>
        <end position="878"/>
    </location>
</feature>
<dbReference type="GO" id="GO:0000226">
    <property type="term" value="P:microtubule cytoskeleton organization"/>
    <property type="evidence" value="ECO:0007669"/>
    <property type="project" value="TreeGrafter"/>
</dbReference>
<feature type="compositionally biased region" description="Basic and acidic residues" evidence="2">
    <location>
        <begin position="1456"/>
        <end position="1473"/>
    </location>
</feature>
<organism evidence="4 5">
    <name type="scientific">Carpinus fangiana</name>
    <dbReference type="NCBI Taxonomy" id="176857"/>
    <lineage>
        <taxon>Eukaryota</taxon>
        <taxon>Viridiplantae</taxon>
        <taxon>Streptophyta</taxon>
        <taxon>Embryophyta</taxon>
        <taxon>Tracheophyta</taxon>
        <taxon>Spermatophyta</taxon>
        <taxon>Magnoliopsida</taxon>
        <taxon>eudicotyledons</taxon>
        <taxon>Gunneridae</taxon>
        <taxon>Pentapetalae</taxon>
        <taxon>rosids</taxon>
        <taxon>fabids</taxon>
        <taxon>Fagales</taxon>
        <taxon>Betulaceae</taxon>
        <taxon>Carpinus</taxon>
    </lineage>
</organism>
<dbReference type="CDD" id="cd13365">
    <property type="entry name" value="PH_PLC_plant-like"/>
    <property type="match status" value="1"/>
</dbReference>
<dbReference type="Pfam" id="PF12814">
    <property type="entry name" value="Mcp5_PH"/>
    <property type="match status" value="1"/>
</dbReference>
<dbReference type="GO" id="GO:0005543">
    <property type="term" value="F:phospholipid binding"/>
    <property type="evidence" value="ECO:0007669"/>
    <property type="project" value="InterPro"/>
</dbReference>
<feature type="compositionally biased region" description="Polar residues" evidence="2">
    <location>
        <begin position="561"/>
        <end position="575"/>
    </location>
</feature>
<feature type="region of interest" description="Disordered" evidence="2">
    <location>
        <begin position="1"/>
        <end position="50"/>
    </location>
</feature>
<dbReference type="PROSITE" id="PS50003">
    <property type="entry name" value="PH_DOMAIN"/>
    <property type="match status" value="1"/>
</dbReference>
<feature type="compositionally biased region" description="Basic and acidic residues" evidence="2">
    <location>
        <begin position="1415"/>
        <end position="1431"/>
    </location>
</feature>
<feature type="region of interest" description="Disordered" evidence="2">
    <location>
        <begin position="1239"/>
        <end position="1508"/>
    </location>
</feature>
<dbReference type="GO" id="GO:0005739">
    <property type="term" value="C:mitochondrion"/>
    <property type="evidence" value="ECO:0007669"/>
    <property type="project" value="TreeGrafter"/>
</dbReference>
<feature type="region of interest" description="Disordered" evidence="2">
    <location>
        <begin position="532"/>
        <end position="623"/>
    </location>
</feature>
<feature type="domain" description="PH" evidence="3">
    <location>
        <begin position="1120"/>
        <end position="1231"/>
    </location>
</feature>
<feature type="region of interest" description="Disordered" evidence="2">
    <location>
        <begin position="641"/>
        <end position="660"/>
    </location>
</feature>
<feature type="compositionally biased region" description="Low complexity" evidence="2">
    <location>
        <begin position="1480"/>
        <end position="1500"/>
    </location>
</feature>
<dbReference type="Proteomes" id="UP000327013">
    <property type="component" value="Unassembled WGS sequence"/>
</dbReference>
<feature type="compositionally biased region" description="Basic and acidic residues" evidence="2">
    <location>
        <begin position="817"/>
        <end position="834"/>
    </location>
</feature>
<dbReference type="PANTHER" id="PTHR28190">
    <property type="entry name" value="NUCLEAR MIGRATION PROTEIN NUM1"/>
    <property type="match status" value="1"/>
</dbReference>
<feature type="coiled-coil region" evidence="1">
    <location>
        <begin position="189"/>
        <end position="286"/>
    </location>
</feature>
<dbReference type="GO" id="GO:0032065">
    <property type="term" value="P:maintenance of protein location in cell cortex"/>
    <property type="evidence" value="ECO:0007669"/>
    <property type="project" value="InterPro"/>
</dbReference>
<dbReference type="InterPro" id="IPR001849">
    <property type="entry name" value="PH_domain"/>
</dbReference>
<feature type="compositionally biased region" description="Basic and acidic residues" evidence="2">
    <location>
        <begin position="462"/>
        <end position="478"/>
    </location>
</feature>
<evidence type="ECO:0000313" key="4">
    <source>
        <dbReference type="EMBL" id="KAB8801890.1"/>
    </source>
</evidence>
<dbReference type="GO" id="GO:0005938">
    <property type="term" value="C:cell cortex"/>
    <property type="evidence" value="ECO:0007669"/>
    <property type="project" value="InterPro"/>
</dbReference>
<feature type="compositionally biased region" description="Polar residues" evidence="2">
    <location>
        <begin position="644"/>
        <end position="654"/>
    </location>
</feature>
<reference evidence="4 5" key="1">
    <citation type="submission" date="2019-06" db="EMBL/GenBank/DDBJ databases">
        <title>A chromosomal-level reference genome of Carpinus fangiana (Coryloideae, Betulaceae).</title>
        <authorList>
            <person name="Yang X."/>
            <person name="Wang Z."/>
            <person name="Zhang L."/>
            <person name="Hao G."/>
            <person name="Liu J."/>
            <person name="Yang Y."/>
        </authorList>
    </citation>
    <scope>NUCLEOTIDE SEQUENCE [LARGE SCALE GENOMIC DNA]</scope>
    <source>
        <strain evidence="4">Cfa_2016G</strain>
        <tissue evidence="4">Leaf</tissue>
    </source>
</reference>
<feature type="compositionally biased region" description="Acidic residues" evidence="2">
    <location>
        <begin position="534"/>
        <end position="543"/>
    </location>
</feature>
<feature type="compositionally biased region" description="Basic and acidic residues" evidence="2">
    <location>
        <begin position="799"/>
        <end position="810"/>
    </location>
</feature>
<dbReference type="PANTHER" id="PTHR28190:SF1">
    <property type="entry name" value="NUCLEAR MIGRATION PROTEIN NUM1"/>
    <property type="match status" value="1"/>
</dbReference>
<feature type="compositionally biased region" description="Polar residues" evidence="2">
    <location>
        <begin position="899"/>
        <end position="924"/>
    </location>
</feature>
<dbReference type="EMBL" id="VIBQ01000107">
    <property type="protein sequence ID" value="KAB8801890.1"/>
    <property type="molecule type" value="Genomic_DNA"/>
</dbReference>
<keyword evidence="5" id="KW-1185">Reference proteome</keyword>
<feature type="region of interest" description="Disordered" evidence="2">
    <location>
        <begin position="790"/>
        <end position="847"/>
    </location>
</feature>
<proteinExistence type="predicted"/>
<sequence length="1508" mass="163747">MVSSMMALEQPPTMPAGQDDPFLTTTPSKSQAQRVAERDSPSIFLSGSPTQARHALEAHIADTDRRIQDASRLGTTLLNQKKQLADRLREVEKQQDGQDITPDLQQKLAELEREWNDIGRETARAFIPRNRYVSEVNDVTGTPTVFGGDARATPAKLQVPSKNKRVSSGNRVHDIEFATEISTSLLGQVRSLQAVIAEKEDALRKANHENTLLQADSDAFQARLRNLDDDEEKFKDENWNLETQVQDLNTQARDAADREEKLTQALKAAKADHASAQREFEDIKQSHDRLSDDHAALQKYHDTEINGLRHAASSHEAVHAALTKKIDELTGQNKELARAVAYRIRSDQESSADGTEVEALNGDDNVTPENSPPPSPTKATPRHGGLEHETLKSSLTHAHRMIQNLKNNIHREKTEKVELRRMLQDARDELEARQVNGGLPNAARKSKQVDSKKPAQPNKLGGRKDTSEEIWEEYEHSPTRRSVSARGPIHQSQHSTDTSDAYATATENSDAYATATEKGNATETDAFATAESVAGEDSDDLTETEGGPSSHVRTVVRSIESRPQTANRTSFLSTASDEEDDAASVVTPPSNPQRYKIRMNRSINRASESPSVRDSPASFMSNHSQKVSNMDLAAELGNFGDTDSLASGTPSRSLASRDVSPEMVRSLASRQASPEVQAKSAVTLASVLKMSDTREMGTMTDNGDPASHSVVDAAGAGAASGGILGSIAGAVFGNASSTSENQASRQSVESTLAPVNVKQRQILSLSAIESQHTKPVAPPAAKPTLYSAEATSLPSANESRPRIEAPKQREPFTISIEGRDVKPRRQKSTDDPFRSKFAGSPGPAILEDKYNISKGDVENGQWSEPTLQFRDSSVQGPSSPGRVPLRDVSGNTPDRRQQSIDNSGSARSKAQSMSTSDEGSQTALSSVQIDKMMKDRNRSAVLVGPSPVSSPTSGSHKFPSPGRTTNSGPSSIADIHPLLRPSGSAGSLGKDASGQMPPLPQDAKEAIAAASRTNSSHGMAPPPLPASPVQRQQQQALRPRTPSFSSRNLNNPQSPLKTSGTRNRTMSAVQNGNAEAPRRESVSSFASELDERFNIPGGNTYSQRYDVPGTDPRMIAAITQTMIGEFLWKYTRKPGRGEMSDNRHRRFFWIHPYTRTLYWSTQDPGAAGRAELKAKSVPIEAVRVIGDDNIIPPGLHSKSIVVVTPGRSIKFTAPTSFRHETWFNALSYLLLRGNGDQRQDIHQSAGNAPGHERSNTMGSVDSADLPDFDPHLRSVSRMSTRRHRSVNSLSNPARVGNAPNFSHTAPSPQGPRPVNNVSTRVGQSTARMPNTSVSSRTSAIQGQGPTIPSSDYSERAGEHGEFKKPALPQHSTQTPSLQGTSNKASSGASIKDSPSRRGSFASKISNSFGSMSRRGRTDNRAQDEERRREAAMEEAMEQSNLSQHPSGYNSQQQSPRKVENVRACCDGKHDVGHLHHRSTSRAASIASASRRSLSIRGSRTQLGEGDHY</sequence>
<feature type="compositionally biased region" description="Polar residues" evidence="2">
    <location>
        <begin position="1438"/>
        <end position="1455"/>
    </location>
</feature>
<feature type="region of interest" description="Disordered" evidence="2">
    <location>
        <begin position="941"/>
        <end position="1085"/>
    </location>
</feature>
<evidence type="ECO:0000256" key="1">
    <source>
        <dbReference type="SAM" id="Coils"/>
    </source>
</evidence>
<feature type="compositionally biased region" description="Polar residues" evidence="2">
    <location>
        <begin position="1029"/>
        <end position="1073"/>
    </location>
</feature>
<name>A0A5N6L5Q3_9ROSI</name>
<feature type="compositionally biased region" description="Polar residues" evidence="2">
    <location>
        <begin position="1369"/>
        <end position="1388"/>
    </location>
</feature>
<dbReference type="OrthoDB" id="2149224at2759"/>
<evidence type="ECO:0000259" key="3">
    <source>
        <dbReference type="PROSITE" id="PS50003"/>
    </source>
</evidence>
<feature type="compositionally biased region" description="Basic and acidic residues" evidence="2">
    <location>
        <begin position="1352"/>
        <end position="1364"/>
    </location>
</feature>
<keyword evidence="1" id="KW-0175">Coiled coil</keyword>
<dbReference type="SUPFAM" id="SSF50729">
    <property type="entry name" value="PH domain-like"/>
    <property type="match status" value="1"/>
</dbReference>
<accession>A0A5N6L5Q3</accession>
<feature type="compositionally biased region" description="Low complexity" evidence="2">
    <location>
        <begin position="941"/>
        <end position="955"/>
    </location>
</feature>